<dbReference type="Gene3D" id="3.30.200.20">
    <property type="entry name" value="Phosphorylase Kinase, domain 1"/>
    <property type="match status" value="1"/>
</dbReference>
<dbReference type="PANTHER" id="PTHR21310">
    <property type="entry name" value="AMINOGLYCOSIDE PHOSPHOTRANSFERASE-RELATED-RELATED"/>
    <property type="match status" value="1"/>
</dbReference>
<proteinExistence type="predicted"/>
<keyword evidence="3" id="KW-0808">Transferase</keyword>
<organism evidence="3 4">
    <name type="scientific">Ruania alba</name>
    <dbReference type="NCBI Taxonomy" id="648782"/>
    <lineage>
        <taxon>Bacteria</taxon>
        <taxon>Bacillati</taxon>
        <taxon>Actinomycetota</taxon>
        <taxon>Actinomycetes</taxon>
        <taxon>Micrococcales</taxon>
        <taxon>Ruaniaceae</taxon>
        <taxon>Ruania</taxon>
    </lineage>
</organism>
<dbReference type="SUPFAM" id="SSF56112">
    <property type="entry name" value="Protein kinase-like (PK-like)"/>
    <property type="match status" value="1"/>
</dbReference>
<feature type="compositionally biased region" description="Basic and acidic residues" evidence="1">
    <location>
        <begin position="371"/>
        <end position="392"/>
    </location>
</feature>
<evidence type="ECO:0000313" key="3">
    <source>
        <dbReference type="EMBL" id="SED70561.1"/>
    </source>
</evidence>
<protein>
    <submittedName>
        <fullName evidence="3">Predicted kinase, aminoglycoside phosphotransferase (APT) family</fullName>
    </submittedName>
</protein>
<dbReference type="AlphaFoldDB" id="A0A1H5CVJ4"/>
<keyword evidence="3" id="KW-0418">Kinase</keyword>
<dbReference type="Gene3D" id="3.90.1200.10">
    <property type="match status" value="1"/>
</dbReference>
<dbReference type="InterPro" id="IPR002575">
    <property type="entry name" value="Aminoglycoside_PTrfase"/>
</dbReference>
<dbReference type="CDD" id="cd05152">
    <property type="entry name" value="MPH2"/>
    <property type="match status" value="1"/>
</dbReference>
<sequence length="468" mass="49848">MDAPGERPARGAGGAYREHVPETSRSPLALAALATVAIPGMDVIATRPPRNPGADFDVVGVLDSARRRWIVRAPRRASAGAALEAEVALLGVLGAAVDSGALRFDVPRPAGFAPLPEGGRAMVYPELLGQPLAVDRLAHGPGLAAQVGRAIASLHEIDGATLAEVGLPAYDADSYRRRRLAEVDEAAATGYVPAALLRRWEHALEDVALWRFRATPVHGDLAAEHVLVADDAVTGVLDWSDARVADPADDLAWLLSSAPEESLDSILEAYALARTETADEHLADRAVLAGELAVVRWLMHGVRVRDGQVVDEAITMLSQLADDVADAGPIGRTEPVMADWSNESSESEDEDGADEYPANHEYDADDEPGTDEYRAGHEPVTDEHASGPERSHRPGVLTGDDNETADHPELRRLRESAASPAEHPEDHAGETPAADAHALTGEEIRVGQDRPFRRGDDETPTAQLPPLT</sequence>
<feature type="compositionally biased region" description="Acidic residues" evidence="1">
    <location>
        <begin position="345"/>
        <end position="354"/>
    </location>
</feature>
<gene>
    <name evidence="3" type="ORF">SAMN04488554_0482</name>
</gene>
<dbReference type="InterPro" id="IPR011009">
    <property type="entry name" value="Kinase-like_dom_sf"/>
</dbReference>
<dbReference type="Pfam" id="PF01636">
    <property type="entry name" value="APH"/>
    <property type="match status" value="1"/>
</dbReference>
<evidence type="ECO:0000259" key="2">
    <source>
        <dbReference type="Pfam" id="PF01636"/>
    </source>
</evidence>
<feature type="compositionally biased region" description="Basic and acidic residues" evidence="1">
    <location>
        <begin position="404"/>
        <end position="415"/>
    </location>
</feature>
<feature type="compositionally biased region" description="Basic and acidic residues" evidence="1">
    <location>
        <begin position="440"/>
        <end position="457"/>
    </location>
</feature>
<reference evidence="4" key="1">
    <citation type="submission" date="2016-10" db="EMBL/GenBank/DDBJ databases">
        <authorList>
            <person name="Varghese N."/>
            <person name="Submissions S."/>
        </authorList>
    </citation>
    <scope>NUCLEOTIDE SEQUENCE [LARGE SCALE GENOMIC DNA]</scope>
    <source>
        <strain evidence="4">DSM 21368</strain>
    </source>
</reference>
<feature type="region of interest" description="Disordered" evidence="1">
    <location>
        <begin position="1"/>
        <end position="20"/>
    </location>
</feature>
<keyword evidence="4" id="KW-1185">Reference proteome</keyword>
<dbReference type="STRING" id="648782.SAMN04488554_0482"/>
<name>A0A1H5CVJ4_9MICO</name>
<dbReference type="EMBL" id="FNTX01000001">
    <property type="protein sequence ID" value="SED70561.1"/>
    <property type="molecule type" value="Genomic_DNA"/>
</dbReference>
<accession>A0A1H5CVJ4</accession>
<dbReference type="InterPro" id="IPR051678">
    <property type="entry name" value="AGP_Transferase"/>
</dbReference>
<dbReference type="Proteomes" id="UP000199220">
    <property type="component" value="Unassembled WGS sequence"/>
</dbReference>
<evidence type="ECO:0000313" key="4">
    <source>
        <dbReference type="Proteomes" id="UP000199220"/>
    </source>
</evidence>
<feature type="domain" description="Aminoglycoside phosphotransferase" evidence="2">
    <location>
        <begin position="50"/>
        <end position="275"/>
    </location>
</feature>
<dbReference type="PANTHER" id="PTHR21310:SF15">
    <property type="entry name" value="AMINOGLYCOSIDE PHOSPHOTRANSFERASE DOMAIN-CONTAINING PROTEIN"/>
    <property type="match status" value="1"/>
</dbReference>
<evidence type="ECO:0000256" key="1">
    <source>
        <dbReference type="SAM" id="MobiDB-lite"/>
    </source>
</evidence>
<feature type="region of interest" description="Disordered" evidence="1">
    <location>
        <begin position="326"/>
        <end position="468"/>
    </location>
</feature>
<dbReference type="GO" id="GO:0016301">
    <property type="term" value="F:kinase activity"/>
    <property type="evidence" value="ECO:0007669"/>
    <property type="project" value="UniProtKB-KW"/>
</dbReference>